<dbReference type="InterPro" id="IPR002831">
    <property type="entry name" value="Tscrpt_reg_TrmB_N"/>
</dbReference>
<dbReference type="STRING" id="797114.C475_17698"/>
<keyword evidence="4" id="KW-1185">Reference proteome</keyword>
<dbReference type="PATRIC" id="fig|797114.5.peg.3607"/>
<evidence type="ECO:0000256" key="1">
    <source>
        <dbReference type="SAM" id="MobiDB-lite"/>
    </source>
</evidence>
<proteinExistence type="predicted"/>
<dbReference type="Gene3D" id="1.10.10.10">
    <property type="entry name" value="Winged helix-like DNA-binding domain superfamily/Winged helix DNA-binding domain"/>
    <property type="match status" value="1"/>
</dbReference>
<organism evidence="3 4">
    <name type="scientific">Halosimplex carlsbadense 2-9-1</name>
    <dbReference type="NCBI Taxonomy" id="797114"/>
    <lineage>
        <taxon>Archaea</taxon>
        <taxon>Methanobacteriati</taxon>
        <taxon>Methanobacteriota</taxon>
        <taxon>Stenosarchaea group</taxon>
        <taxon>Halobacteria</taxon>
        <taxon>Halobacteriales</taxon>
        <taxon>Haloarculaceae</taxon>
        <taxon>Halosimplex</taxon>
    </lineage>
</organism>
<dbReference type="InterPro" id="IPR036390">
    <property type="entry name" value="WH_DNA-bd_sf"/>
</dbReference>
<dbReference type="AlphaFoldDB" id="M0CGG4"/>
<reference evidence="3 4" key="1">
    <citation type="journal article" date="2014" name="PLoS Genet.">
        <title>Phylogenetically driven sequencing of extremely halophilic archaea reveals strategies for static and dynamic osmo-response.</title>
        <authorList>
            <person name="Becker E.A."/>
            <person name="Seitzer P.M."/>
            <person name="Tritt A."/>
            <person name="Larsen D."/>
            <person name="Krusor M."/>
            <person name="Yao A.I."/>
            <person name="Wu D."/>
            <person name="Madern D."/>
            <person name="Eisen J.A."/>
            <person name="Darling A.E."/>
            <person name="Facciotti M.T."/>
        </authorList>
    </citation>
    <scope>NUCLEOTIDE SEQUENCE [LARGE SCALE GENOMIC DNA]</scope>
    <source>
        <strain evidence="3 4">2-9-1</strain>
    </source>
</reference>
<dbReference type="Proteomes" id="UP000011626">
    <property type="component" value="Unassembled WGS sequence"/>
</dbReference>
<dbReference type="InterPro" id="IPR051797">
    <property type="entry name" value="TrmB-like"/>
</dbReference>
<sequence>MAHRRAARPRTARTRTGPAATPGPNRARTTVGRRETMTDDGEAEAVEALQRLGLSKYEAGVFVALERLGTGTARDVDRMTDVPRSQVYGAAENLEERGLVEVQQSNPIQYRAVPLEEARETLAERFEREQDRAFDYLERARDGADHKDEHQEGVWTVHGRDNVSSRIRQIVADAEQSVLYAGGTELLDEEVAATLRERADEIGVWVCSATVDDPELVEAFADSAVTLAPFPDDPTADGAGRLLAVDGHTVLLSVLGGEELPGIRTETAIWSADTGIATVLLELLRSHVVDDIEAEL</sequence>
<dbReference type="PANTHER" id="PTHR34293">
    <property type="entry name" value="HTH-TYPE TRANSCRIPTIONAL REGULATOR TRMBL2"/>
    <property type="match status" value="1"/>
</dbReference>
<dbReference type="PANTHER" id="PTHR34293:SF1">
    <property type="entry name" value="HTH-TYPE TRANSCRIPTIONAL REGULATOR TRMBL2"/>
    <property type="match status" value="1"/>
</dbReference>
<feature type="domain" description="Transcription regulator TrmB N-terminal" evidence="2">
    <location>
        <begin position="49"/>
        <end position="116"/>
    </location>
</feature>
<name>M0CGG4_9EURY</name>
<evidence type="ECO:0000313" key="4">
    <source>
        <dbReference type="Proteomes" id="UP000011626"/>
    </source>
</evidence>
<dbReference type="Pfam" id="PF01978">
    <property type="entry name" value="TrmB"/>
    <property type="match status" value="1"/>
</dbReference>
<feature type="compositionally biased region" description="Basic residues" evidence="1">
    <location>
        <begin position="1"/>
        <end position="13"/>
    </location>
</feature>
<comment type="caution">
    <text evidence="3">The sequence shown here is derived from an EMBL/GenBank/DDBJ whole genome shotgun (WGS) entry which is preliminary data.</text>
</comment>
<gene>
    <name evidence="3" type="ORF">C475_17698</name>
</gene>
<feature type="region of interest" description="Disordered" evidence="1">
    <location>
        <begin position="1"/>
        <end position="39"/>
    </location>
</feature>
<evidence type="ECO:0000259" key="2">
    <source>
        <dbReference type="Pfam" id="PF01978"/>
    </source>
</evidence>
<dbReference type="EMBL" id="AOIU01000036">
    <property type="protein sequence ID" value="ELZ22370.1"/>
    <property type="molecule type" value="Genomic_DNA"/>
</dbReference>
<dbReference type="eggNOG" id="arCOG02037">
    <property type="taxonomic scope" value="Archaea"/>
</dbReference>
<dbReference type="InterPro" id="IPR036388">
    <property type="entry name" value="WH-like_DNA-bd_sf"/>
</dbReference>
<accession>M0CGG4</accession>
<protein>
    <submittedName>
        <fullName evidence="3">Transcriptional regulator TrmB</fullName>
    </submittedName>
</protein>
<evidence type="ECO:0000313" key="3">
    <source>
        <dbReference type="EMBL" id="ELZ22370.1"/>
    </source>
</evidence>
<dbReference type="SUPFAM" id="SSF46785">
    <property type="entry name" value="Winged helix' DNA-binding domain"/>
    <property type="match status" value="1"/>
</dbReference>
<feature type="compositionally biased region" description="Low complexity" evidence="1">
    <location>
        <begin position="14"/>
        <end position="24"/>
    </location>
</feature>